<keyword evidence="6" id="KW-0997">Cell inner membrane</keyword>
<keyword evidence="3 17" id="KW-0813">Transport</keyword>
<feature type="transmembrane region" description="Helical" evidence="17">
    <location>
        <begin position="345"/>
        <end position="369"/>
    </location>
</feature>
<feature type="binding site" evidence="15">
    <location>
        <begin position="34"/>
        <end position="38"/>
    </location>
    <ligand>
        <name>GTP</name>
        <dbReference type="ChEBI" id="CHEBI:37565"/>
        <label>1</label>
    </ligand>
</feature>
<proteinExistence type="inferred from homology"/>
<feature type="binding site" evidence="15">
    <location>
        <begin position="9"/>
        <end position="16"/>
    </location>
    <ligand>
        <name>GTP</name>
        <dbReference type="ChEBI" id="CHEBI:37565"/>
        <label>1</label>
    </ligand>
</feature>
<evidence type="ECO:0000256" key="17">
    <source>
        <dbReference type="RuleBase" id="RU362098"/>
    </source>
</evidence>
<keyword evidence="16" id="KW-0479">Metal-binding</keyword>
<feature type="binding site" evidence="15">
    <location>
        <begin position="114"/>
        <end position="117"/>
    </location>
    <ligand>
        <name>GTP</name>
        <dbReference type="ChEBI" id="CHEBI:37565"/>
        <label>1</label>
    </ligand>
</feature>
<evidence type="ECO:0000313" key="20">
    <source>
        <dbReference type="Proteomes" id="UP000662088"/>
    </source>
</evidence>
<dbReference type="SUPFAM" id="SSF52540">
    <property type="entry name" value="P-loop containing nucleoside triphosphate hydrolases"/>
    <property type="match status" value="1"/>
</dbReference>
<keyword evidence="8 15" id="KW-0547">Nucleotide-binding</keyword>
<feature type="transmembrane region" description="Helical" evidence="17">
    <location>
        <begin position="424"/>
        <end position="448"/>
    </location>
</feature>
<feature type="transmembrane region" description="Helical" evidence="17">
    <location>
        <begin position="678"/>
        <end position="699"/>
    </location>
</feature>
<protein>
    <recommendedName>
        <fullName evidence="14 17">Ferrous iron transport protein B</fullName>
    </recommendedName>
</protein>
<keyword evidence="11" id="KW-0406">Ion transport</keyword>
<evidence type="ECO:0000256" key="3">
    <source>
        <dbReference type="ARBA" id="ARBA00022448"/>
    </source>
</evidence>
<dbReference type="Gene3D" id="1.10.287.1770">
    <property type="match status" value="1"/>
</dbReference>
<feature type="domain" description="FeoB-type G" evidence="18">
    <location>
        <begin position="2"/>
        <end position="163"/>
    </location>
</feature>
<dbReference type="PANTHER" id="PTHR43185">
    <property type="entry name" value="FERROUS IRON TRANSPORT PROTEIN B"/>
    <property type="match status" value="1"/>
</dbReference>
<reference evidence="19" key="1">
    <citation type="submission" date="2020-08" db="EMBL/GenBank/DDBJ databases">
        <title>Genome public.</title>
        <authorList>
            <person name="Liu C."/>
            <person name="Sun Q."/>
        </authorList>
    </citation>
    <scope>NUCLEOTIDE SEQUENCE</scope>
    <source>
        <strain evidence="19">NSJ-42</strain>
    </source>
</reference>
<gene>
    <name evidence="19" type="primary">feoB</name>
    <name evidence="19" type="ORF">H8R92_04655</name>
</gene>
<dbReference type="GO" id="GO:0046872">
    <property type="term" value="F:metal ion binding"/>
    <property type="evidence" value="ECO:0007669"/>
    <property type="project" value="UniProtKB-KW"/>
</dbReference>
<organism evidence="19 20">
    <name type="scientific">Clostridium lentum</name>
    <dbReference type="NCBI Taxonomy" id="2763037"/>
    <lineage>
        <taxon>Bacteria</taxon>
        <taxon>Bacillati</taxon>
        <taxon>Bacillota</taxon>
        <taxon>Clostridia</taxon>
        <taxon>Eubacteriales</taxon>
        <taxon>Clostridiaceae</taxon>
        <taxon>Clostridium</taxon>
    </lineage>
</organism>
<feature type="binding site" evidence="16">
    <location>
        <position position="23"/>
    </location>
    <ligand>
        <name>Mg(2+)</name>
        <dbReference type="ChEBI" id="CHEBI:18420"/>
        <label>2</label>
    </ligand>
</feature>
<feature type="binding site" evidence="16">
    <location>
        <position position="21"/>
    </location>
    <ligand>
        <name>Mg(2+)</name>
        <dbReference type="ChEBI" id="CHEBI:18420"/>
        <label>2</label>
    </ligand>
</feature>
<name>A0A8I0DN33_9CLOT</name>
<keyword evidence="12 15" id="KW-0342">GTP-binding</keyword>
<keyword evidence="7 17" id="KW-0812">Transmembrane</keyword>
<dbReference type="InterPro" id="IPR050860">
    <property type="entry name" value="FeoB_GTPase"/>
</dbReference>
<feature type="transmembrane region" description="Helical" evidence="17">
    <location>
        <begin position="454"/>
        <end position="474"/>
    </location>
</feature>
<dbReference type="Pfam" id="PF17910">
    <property type="entry name" value="FeoB_Cyto"/>
    <property type="match status" value="1"/>
</dbReference>
<dbReference type="Gene3D" id="3.40.50.300">
    <property type="entry name" value="P-loop containing nucleotide triphosphate hydrolases"/>
    <property type="match status" value="1"/>
</dbReference>
<dbReference type="InterPro" id="IPR030389">
    <property type="entry name" value="G_FEOB_dom"/>
</dbReference>
<dbReference type="PANTHER" id="PTHR43185:SF1">
    <property type="entry name" value="FE(2+) TRANSPORTER FEOB"/>
    <property type="match status" value="1"/>
</dbReference>
<evidence type="ECO:0000256" key="4">
    <source>
        <dbReference type="ARBA" id="ARBA00022475"/>
    </source>
</evidence>
<dbReference type="InterPro" id="IPR027417">
    <property type="entry name" value="P-loop_NTPase"/>
</dbReference>
<evidence type="ECO:0000256" key="2">
    <source>
        <dbReference type="ARBA" id="ARBA00004429"/>
    </source>
</evidence>
<evidence type="ECO:0000256" key="11">
    <source>
        <dbReference type="ARBA" id="ARBA00023065"/>
    </source>
</evidence>
<dbReference type="AlphaFoldDB" id="A0A8I0DN33"/>
<dbReference type="InterPro" id="IPR003373">
    <property type="entry name" value="Fe2_transport_prot-B"/>
</dbReference>
<dbReference type="FunFam" id="3.40.50.300:FF:000426">
    <property type="entry name" value="Ferrous iron transport protein B"/>
    <property type="match status" value="1"/>
</dbReference>
<dbReference type="Pfam" id="PF07664">
    <property type="entry name" value="FeoB_C"/>
    <property type="match status" value="1"/>
</dbReference>
<keyword evidence="4" id="KW-1003">Cell membrane</keyword>
<dbReference type="NCBIfam" id="TIGR00437">
    <property type="entry name" value="feoB"/>
    <property type="match status" value="1"/>
</dbReference>
<evidence type="ECO:0000256" key="7">
    <source>
        <dbReference type="ARBA" id="ARBA00022692"/>
    </source>
</evidence>
<keyword evidence="10 17" id="KW-0408">Iron</keyword>
<dbReference type="NCBIfam" id="TIGR00231">
    <property type="entry name" value="small_GTP"/>
    <property type="match status" value="1"/>
</dbReference>
<evidence type="ECO:0000259" key="18">
    <source>
        <dbReference type="PROSITE" id="PS51711"/>
    </source>
</evidence>
<keyword evidence="20" id="KW-1185">Reference proteome</keyword>
<dbReference type="RefSeq" id="WP_186834827.1">
    <property type="nucleotide sequence ID" value="NZ_JACOOQ010000005.1"/>
</dbReference>
<comment type="subcellular location">
    <subcellularLocation>
        <location evidence="2">Cell inner membrane</location>
        <topology evidence="2">Multi-pass membrane protein</topology>
    </subcellularLocation>
    <subcellularLocation>
        <location evidence="17">Cell membrane</location>
        <topology evidence="17">Multi-pass membrane protein</topology>
    </subcellularLocation>
</comment>
<dbReference type="Pfam" id="PF07670">
    <property type="entry name" value="Gate"/>
    <property type="match status" value="2"/>
</dbReference>
<dbReference type="EMBL" id="JACOOQ010000005">
    <property type="protein sequence ID" value="MBC5639730.1"/>
    <property type="molecule type" value="Genomic_DNA"/>
</dbReference>
<evidence type="ECO:0000256" key="8">
    <source>
        <dbReference type="ARBA" id="ARBA00022741"/>
    </source>
</evidence>
<comment type="similarity">
    <text evidence="17">Belongs to the TRAFAC class TrmE-Era-EngA-EngB-Septin-like GTPase superfamily. FeoB GTPase (TC 9.A.8) family.</text>
</comment>
<dbReference type="PROSITE" id="PS51711">
    <property type="entry name" value="G_FEOB"/>
    <property type="match status" value="1"/>
</dbReference>
<keyword evidence="16" id="KW-0460">Magnesium</keyword>
<dbReference type="GO" id="GO:0015093">
    <property type="term" value="F:ferrous iron transmembrane transporter activity"/>
    <property type="evidence" value="ECO:0007669"/>
    <property type="project" value="UniProtKB-UniRule"/>
</dbReference>
<keyword evidence="9 17" id="KW-1133">Transmembrane helix</keyword>
<feature type="binding site" evidence="15">
    <location>
        <begin position="54"/>
        <end position="57"/>
    </location>
    <ligand>
        <name>GTP</name>
        <dbReference type="ChEBI" id="CHEBI:37565"/>
        <label>1</label>
    </ligand>
</feature>
<dbReference type="InterPro" id="IPR041069">
    <property type="entry name" value="FeoB_Cyto"/>
</dbReference>
<evidence type="ECO:0000256" key="15">
    <source>
        <dbReference type="PIRSR" id="PIRSR603373-1"/>
    </source>
</evidence>
<evidence type="ECO:0000256" key="12">
    <source>
        <dbReference type="ARBA" id="ARBA00023134"/>
    </source>
</evidence>
<dbReference type="CDD" id="cd01879">
    <property type="entry name" value="FeoB"/>
    <property type="match status" value="1"/>
</dbReference>
<feature type="transmembrane region" description="Helical" evidence="17">
    <location>
        <begin position="513"/>
        <end position="530"/>
    </location>
</feature>
<dbReference type="InterPro" id="IPR005225">
    <property type="entry name" value="Small_GTP-bd"/>
</dbReference>
<evidence type="ECO:0000256" key="10">
    <source>
        <dbReference type="ARBA" id="ARBA00023004"/>
    </source>
</evidence>
<feature type="transmembrane region" description="Helical" evidence="17">
    <location>
        <begin position="575"/>
        <end position="598"/>
    </location>
</feature>
<evidence type="ECO:0000256" key="6">
    <source>
        <dbReference type="ARBA" id="ARBA00022519"/>
    </source>
</evidence>
<feature type="transmembrane region" description="Helical" evidence="17">
    <location>
        <begin position="282"/>
        <end position="307"/>
    </location>
</feature>
<evidence type="ECO:0000256" key="14">
    <source>
        <dbReference type="NCBIfam" id="TIGR00437"/>
    </source>
</evidence>
<evidence type="ECO:0000256" key="16">
    <source>
        <dbReference type="PIRSR" id="PIRSR603373-2"/>
    </source>
</evidence>
<feature type="transmembrane region" description="Helical" evidence="17">
    <location>
        <begin position="649"/>
        <end position="672"/>
    </location>
</feature>
<dbReference type="Pfam" id="PF02421">
    <property type="entry name" value="FeoB_N"/>
    <property type="match status" value="1"/>
</dbReference>
<evidence type="ECO:0000256" key="5">
    <source>
        <dbReference type="ARBA" id="ARBA00022496"/>
    </source>
</evidence>
<evidence type="ECO:0000256" key="13">
    <source>
        <dbReference type="ARBA" id="ARBA00023136"/>
    </source>
</evidence>
<dbReference type="InterPro" id="IPR011640">
    <property type="entry name" value="Fe2_transport_prot_B_C"/>
</dbReference>
<accession>A0A8I0DN33</accession>
<sequence length="714" mass="78233">MTIKIALAGNPNCGKTTLFNSLTGSNQFVGNWPGVTVEKKEGKLKGDKDVSIIDLPGIYSLSPYTLEEVVTRNYLIKERPNVILNIIDGTNLERNLYLTTQLMELGIPVVVTVNMMDIIEKNGDKLNTKNLSKELGCTVVEISALKGTGVMEAANKAVEVAKSGVLQIPKHKFAGCVEHALAHIEEAVIHNLPEEQQRWYAIKIFERDEKVIEQLKIAEKIATHVEEDIKRCEDEMDDDAESIITNERYVYISSIIEDCFVRRNKGGHTVSDKIDEIVTNRWLALPIFAVVMFIVYYVSVTTVGSILTDWTNDTLFGEWIIPAVQNGLDAISCAPWLSGLIVDGIISGVGAVLGFVPQMLVLFAFLAFLESCGYMARIAFIMDRIFRKFGLSGKSFIPMLIGTGCGVPGIMASRTIENDRDRKMTIITTTFIPCSAKLPIIALIAGALFNGASWVAPSAYFIGVVAIICSGIILKKTKIFVGEPAPFVIELPAYHMPTVSNILRSMWERGSSFIKKAGTVILLSTIFIWFSENFGFADGGFGMVDNMNDSILAAIGGILAPLFKPLGWGNWKATVSAITGLIAKENVVGTFGILYGFGEVAENGSEIWGSLAGSMTALAAYSFLIFNLLCAPCFAAMGAIKREMNNAKWFWFAIGYQTLLAYCASLCVYQIGMLFTDGIFGIGTVAAIIIIAIFLYLFFRPYKESENLTVNLKA</sequence>
<keyword evidence="5 17" id="KW-0410">Iron transport</keyword>
<dbReference type="Proteomes" id="UP000662088">
    <property type="component" value="Unassembled WGS sequence"/>
</dbReference>
<feature type="binding site" evidence="16">
    <location>
        <position position="24"/>
    </location>
    <ligand>
        <name>Mg(2+)</name>
        <dbReference type="ChEBI" id="CHEBI:18420"/>
        <label>2</label>
    </ligand>
</feature>
<feature type="binding site" evidence="16">
    <location>
        <position position="20"/>
    </location>
    <ligand>
        <name>Mg(2+)</name>
        <dbReference type="ChEBI" id="CHEBI:18420"/>
        <label>2</label>
    </ligand>
</feature>
<comment type="caution">
    <text evidence="19">The sequence shown here is derived from an EMBL/GenBank/DDBJ whole genome shotgun (WGS) entry which is preliminary data.</text>
</comment>
<dbReference type="InterPro" id="IPR011642">
    <property type="entry name" value="Gate_dom"/>
</dbReference>
<comment type="function">
    <text evidence="1 17">Probable transporter of a GTP-driven Fe(2+) uptake system.</text>
</comment>
<dbReference type="GO" id="GO:0005525">
    <property type="term" value="F:GTP binding"/>
    <property type="evidence" value="ECO:0007669"/>
    <property type="project" value="UniProtKB-KW"/>
</dbReference>
<keyword evidence="13 17" id="KW-0472">Membrane</keyword>
<feature type="transmembrane region" description="Helical" evidence="17">
    <location>
        <begin position="550"/>
        <end position="568"/>
    </location>
</feature>
<evidence type="ECO:0000313" key="19">
    <source>
        <dbReference type="EMBL" id="MBC5639730.1"/>
    </source>
</evidence>
<evidence type="ECO:0000256" key="1">
    <source>
        <dbReference type="ARBA" id="ARBA00003926"/>
    </source>
</evidence>
<feature type="transmembrane region" description="Helical" evidence="17">
    <location>
        <begin position="618"/>
        <end position="637"/>
    </location>
</feature>
<dbReference type="GO" id="GO:0005886">
    <property type="term" value="C:plasma membrane"/>
    <property type="evidence" value="ECO:0007669"/>
    <property type="project" value="UniProtKB-SubCell"/>
</dbReference>
<evidence type="ECO:0000256" key="9">
    <source>
        <dbReference type="ARBA" id="ARBA00022989"/>
    </source>
</evidence>